<evidence type="ECO:0000313" key="2">
    <source>
        <dbReference type="EMBL" id="MEQ2237378.1"/>
    </source>
</evidence>
<dbReference type="Proteomes" id="UP001482620">
    <property type="component" value="Unassembled WGS sequence"/>
</dbReference>
<dbReference type="EMBL" id="JAHRIQ010048832">
    <property type="protein sequence ID" value="MEQ2237378.1"/>
    <property type="molecule type" value="Genomic_DNA"/>
</dbReference>
<sequence length="75" mass="7910">MSREAPDRTARRVALTPQDQTSRAVVGNVMWRAPCSPACGKTTKETGKSSSTHGADGLSLLRHPTTVGDQRGASC</sequence>
<comment type="caution">
    <text evidence="2">The sequence shown here is derived from an EMBL/GenBank/DDBJ whole genome shotgun (WGS) entry which is preliminary data.</text>
</comment>
<proteinExistence type="predicted"/>
<name>A0ABV0TWU0_9TELE</name>
<protein>
    <submittedName>
        <fullName evidence="2">Uncharacterized protein</fullName>
    </submittedName>
</protein>
<gene>
    <name evidence="2" type="ORF">ILYODFUR_022526</name>
</gene>
<organism evidence="2 3">
    <name type="scientific">Ilyodon furcidens</name>
    <name type="common">goldbreast splitfin</name>
    <dbReference type="NCBI Taxonomy" id="33524"/>
    <lineage>
        <taxon>Eukaryota</taxon>
        <taxon>Metazoa</taxon>
        <taxon>Chordata</taxon>
        <taxon>Craniata</taxon>
        <taxon>Vertebrata</taxon>
        <taxon>Euteleostomi</taxon>
        <taxon>Actinopterygii</taxon>
        <taxon>Neopterygii</taxon>
        <taxon>Teleostei</taxon>
        <taxon>Neoteleostei</taxon>
        <taxon>Acanthomorphata</taxon>
        <taxon>Ovalentaria</taxon>
        <taxon>Atherinomorphae</taxon>
        <taxon>Cyprinodontiformes</taxon>
        <taxon>Goodeidae</taxon>
        <taxon>Ilyodon</taxon>
    </lineage>
</organism>
<reference evidence="2 3" key="1">
    <citation type="submission" date="2021-06" db="EMBL/GenBank/DDBJ databases">
        <authorList>
            <person name="Palmer J.M."/>
        </authorList>
    </citation>
    <scope>NUCLEOTIDE SEQUENCE [LARGE SCALE GENOMIC DNA]</scope>
    <source>
        <strain evidence="3">if_2019</strain>
        <tissue evidence="2">Muscle</tissue>
    </source>
</reference>
<feature type="region of interest" description="Disordered" evidence="1">
    <location>
        <begin position="38"/>
        <end position="75"/>
    </location>
</feature>
<accession>A0ABV0TWU0</accession>
<evidence type="ECO:0000313" key="3">
    <source>
        <dbReference type="Proteomes" id="UP001482620"/>
    </source>
</evidence>
<evidence type="ECO:0000256" key="1">
    <source>
        <dbReference type="SAM" id="MobiDB-lite"/>
    </source>
</evidence>
<feature type="compositionally biased region" description="Basic and acidic residues" evidence="1">
    <location>
        <begin position="1"/>
        <end position="10"/>
    </location>
</feature>
<keyword evidence="3" id="KW-1185">Reference proteome</keyword>
<feature type="region of interest" description="Disordered" evidence="1">
    <location>
        <begin position="1"/>
        <end position="21"/>
    </location>
</feature>